<evidence type="ECO:0000256" key="2">
    <source>
        <dbReference type="ARBA" id="ARBA00023157"/>
    </source>
</evidence>
<proteinExistence type="predicted"/>
<dbReference type="SUPFAM" id="SSF82671">
    <property type="entry name" value="SEA domain"/>
    <property type="match status" value="1"/>
</dbReference>
<keyword evidence="5" id="KW-1185">Reference proteome</keyword>
<keyword evidence="1" id="KW-0677">Repeat</keyword>
<dbReference type="SMART" id="SM00209">
    <property type="entry name" value="TSP1"/>
    <property type="match status" value="38"/>
</dbReference>
<dbReference type="Pfam" id="PF01390">
    <property type="entry name" value="SEA"/>
    <property type="match status" value="1"/>
</dbReference>
<dbReference type="FunFam" id="2.20.100.10:FF:000002">
    <property type="entry name" value="Unc-5 netrin receptor C"/>
    <property type="match status" value="3"/>
</dbReference>
<dbReference type="PANTHER" id="PTHR22906:SF21">
    <property type="entry name" value="SEMA DOMAIN-CONTAINING PROTEIN"/>
    <property type="match status" value="1"/>
</dbReference>
<dbReference type="PANTHER" id="PTHR22906">
    <property type="entry name" value="PROPERDIN"/>
    <property type="match status" value="1"/>
</dbReference>
<dbReference type="OrthoDB" id="446173at2759"/>
<accession>A0A8S3RSS5</accession>
<dbReference type="InterPro" id="IPR000082">
    <property type="entry name" value="SEA_dom"/>
</dbReference>
<dbReference type="InterPro" id="IPR000884">
    <property type="entry name" value="TSP1_rpt"/>
</dbReference>
<dbReference type="InterPro" id="IPR052065">
    <property type="entry name" value="Compl_asym_regulator"/>
</dbReference>
<comment type="caution">
    <text evidence="4">The sequence shown here is derived from an EMBL/GenBank/DDBJ whole genome shotgun (WGS) entry which is preliminary data.</text>
</comment>
<reference evidence="4" key="1">
    <citation type="submission" date="2021-03" db="EMBL/GenBank/DDBJ databases">
        <authorList>
            <person name="Bekaert M."/>
        </authorList>
    </citation>
    <scope>NUCLEOTIDE SEQUENCE</scope>
</reference>
<dbReference type="InterPro" id="IPR036364">
    <property type="entry name" value="SEA_dom_sf"/>
</dbReference>
<dbReference type="InterPro" id="IPR036383">
    <property type="entry name" value="TSP1_rpt_sf"/>
</dbReference>
<protein>
    <recommendedName>
        <fullName evidence="3">SEA domain-containing protein</fullName>
    </recommendedName>
</protein>
<dbReference type="FunFam" id="2.20.100.10:FF:000001">
    <property type="entry name" value="semaphorin-5A isoform X1"/>
    <property type="match status" value="5"/>
</dbReference>
<keyword evidence="4" id="KW-0675">Receptor</keyword>
<dbReference type="FunFam" id="2.20.100.10:FF:000007">
    <property type="entry name" value="Thrombospondin 1"/>
    <property type="match status" value="26"/>
</dbReference>
<evidence type="ECO:0000259" key="3">
    <source>
        <dbReference type="Pfam" id="PF01390"/>
    </source>
</evidence>
<dbReference type="Proteomes" id="UP000683360">
    <property type="component" value="Unassembled WGS sequence"/>
</dbReference>
<dbReference type="Gene3D" id="2.20.100.10">
    <property type="entry name" value="Thrombospondin type-1 (TSP1) repeat"/>
    <property type="match status" value="38"/>
</dbReference>
<dbReference type="SUPFAM" id="SSF82895">
    <property type="entry name" value="TSP-1 type 1 repeat"/>
    <property type="match status" value="38"/>
</dbReference>
<dbReference type="EMBL" id="CAJPWZ010001217">
    <property type="protein sequence ID" value="CAG2209908.1"/>
    <property type="molecule type" value="Genomic_DNA"/>
</dbReference>
<keyword evidence="2" id="KW-1015">Disulfide bond</keyword>
<evidence type="ECO:0000313" key="4">
    <source>
        <dbReference type="EMBL" id="CAG2209908.1"/>
    </source>
</evidence>
<sequence length="2723" mass="300929">MHKYFLTSELTSYFVTCNVIKMVDVDGKVGVFFDLDFLKNSQTDSKKTIEDIIIKKSGRLVKNDKLYLVIRDFLVYVKSLKITLETVYVPGPVELPDRDKYLTKVEWSTWSECSKTCGLGIQKRTRNCTEFDIKNHLCDGDEYDEQACQHNPCPALLRAHSSLIIDNEEFNDVLKDNSSDEFHSIAKPLCYIMYRYFLSSDLASHFVKCDVINMININGKVGIFFNLDFLKNSPIDTEKIVEDIIKKKSPKVVKTDKLYYLIRDFLVNIKSINITLEMAYDPGTVELPDKHKYLTKVEWSNWSTCSSSCGEGIQKRIRYCSDFDIQHHLCDGNELKVQACKSDPCAVDGKWTEWNHWEKCSMSCGMGVKKRKRECTNPSPSFGGQNCIGVHIDNDKCQERDCPIDGMWSEWISWTDCSGSCGGGRKERSRSCSNPSPQYGGRTCVGDKIVSSICNDQPCPVDGSWSEWNAWADCSLSCDGGITTRQRTCSNPEPTFGGKECNGNVEESDKCGVQFCPVDGGWTEWTTWSGCSMSCGIGSQDRMRTCNDPEPKYGGQNCTGNNLDFKNCDSIPCPIDGGWTEWTTWSGCSMSCGIGSQDRMRTCNDPEPKYGGQNCTGNNLDFKNCDSIPCPIDGQWAGWSEWTDCSLTCGIGKTERNRTCSDPKPQNGGSSCIGSDDEVKICNIISCPIDGQWAEWNEWSECTISCGKGYKLRNRSCTDPSPQFGGELCNGNETETDICNTNDCPVDGNWSSWGDWQECSATCGGGDKTRNRTCTDPIPQYIDGVWSNWNEWTACSLSCGGGSQSRNRTCNDPEPEYGGIHCSGNITEEQNCNGDPCPKISVCNSKYCPINGGWTTWSAWNKCSVSCGGGILYRNRSCSNPDPQFGGKDCVDNATDTKSCSDNKCPIDGNWTNWSEWSICSKSCGGGLMLRNRTCSNPEPLFGGEDCIGNNTDDNFCNTNECPVDGNWTDWSVWSTCSHSCGRGFQSRNRTCSNPVPQFGGKECLGNATDDDMCNLHNCPVDGNWTKWSEWDNCTQSCGGGFRSRVRTCSDPEPRFEGENCLGNSTEGDICNDHYCPVDGNWTDWSEWNSCSDTCGGGLTLRYRNCSNPEPQFGGIDCIGNRTEKDSCNTHYCPVDGSWAEWSEWDNCTDSCGGGLQFRNRTCSDPEPQFGGIDCIGNSVDNNVCNEHECPVDGSWTEWSEWNNCTDVCGGGVKSRNRTCSDPEPQFGGMDCIGNNTESKLCNEHYFNGNWTEWSLWNECSATCGGGIKIRDRNCSNPEPQYGGDQCFGNSTNSETCNEDPCQIDGNWSGWSVWDGCSVSCGGGLKTRNRTCSNPEPQFGGIKCQGNDTLISNCAENPCPINGNWTEWSSWNECSVTCGSGIKVRDRNCSNPIPQYGENHVTEIPQILNYVMKTYVQLMATGLNGVNGRDVASHVEVDLRQGTGHVQTLNPNLEATIAPEMIPLISNCADNPCPINGNWTEWSSWNECSVTCGGGVMVRDRNCSNPEPQYGGDLCFGNTTNIVTCNGFQCPIDGNWSEWNNWEECSVTCGGGLKTRNRTCSNPEPQFGGKYCTGNDTYTSNCAENRCSINGNWSEWSSWNECSVTCGGGMKVRDRNCSNPVPQYGGESCFGNTTNIETCNEDSCPIDGNWSEWSEWKECSNTCGGGLMARNRTCSNPEPQYGGKYCTGNDTNISDCADNPCPSMYCASKHSMGIGQSGQTGTNAVFTCGGGMKVRKRNCLNPVPQYGGEPCFGNTTNIETCNEDPCPIDGNWSEWSEWEECSVTCGGGLKNRTGPASDPEPQFGGKYCTGNDTSIYNVQTNFVQGYNNRCMEVKIYERYPLSQYEVNGNWTEWSSWNKCSALCGGGMKVRDRECSNPVSQYGGDPCFGNTTNIETCNEEPCPIDGNWSGWSEWEECSVTCGGGLKIRNRTCSNPEPQYSGKYCTGNDTHISNCADNPCPIDGNWTDWSSWNECSVTCGRGLKDRERTCSNPLPQYGGTPCAGNATTSEKCNDDPCPIDGYWSHWTEFTICSQTCGGGQQNRNRSCTDPKPQYGGNYCVGVENETNSCNNEPCPINGNWTEWSNWSACPVSCGGGTHTRMRTCTNPKPQFGGDICDGNNTESQSCNFNHCPINGQWSPWSEFSDCDQSCGGGMHYKNRSCSNPKPEYGGEQCLGEEIESNECNKQSCPVNGNWTTWSSWSECPVSCGGSIHTRTRSCTNPKPQHGGDECEGNKTETQICNTQHCPIDGQWSNWSDFTSCSETCGGGDHSRNRSCTEPEPKYGGQQCPGDDNQTQNCNTQPCPINGNWTIWSEWSLCPVSCGGGQHSRSRSCTNPAPMYGGTKCEGDKTENKPCNSQHCPIDGKWTAWGAWSVCSVTCGGGEAARTRSCSDPTPQYNGSNCSGQDKENKACKTNNCPVDGQWSDWMQWSSCTVSCGGGGFQQRKRECNNPAVQYGGKDCNGNNAEVQDCGDFGCPGLLFQPIEEFEGASAVLAKCRIENFTSWQELEIAKNSREMVILQSKGIATSNLGSTVAVSSDIQDTYAEIQLTFNTFSCKDEGTYVCSVDRGFHQSADVVVKTPPVGKPVFDIDTEIFGETSVLFSCTGNPGYPKGHLEFWVKFRNHTEYVEYRFHSAVRTVTDKNCRRQETVQVDFHFPMQWNGAKIRCQAPDSEEYTEREIWLISEYYCESVPLFSTKDYVTVRNHKCAFTSERHFNRTLNKVCLLTD</sequence>
<dbReference type="Pfam" id="PF00090">
    <property type="entry name" value="TSP_1"/>
    <property type="match status" value="38"/>
</dbReference>
<organism evidence="4 5">
    <name type="scientific">Mytilus edulis</name>
    <name type="common">Blue mussel</name>
    <dbReference type="NCBI Taxonomy" id="6550"/>
    <lineage>
        <taxon>Eukaryota</taxon>
        <taxon>Metazoa</taxon>
        <taxon>Spiralia</taxon>
        <taxon>Lophotrochozoa</taxon>
        <taxon>Mollusca</taxon>
        <taxon>Bivalvia</taxon>
        <taxon>Autobranchia</taxon>
        <taxon>Pteriomorphia</taxon>
        <taxon>Mytilida</taxon>
        <taxon>Mytiloidea</taxon>
        <taxon>Mytilidae</taxon>
        <taxon>Mytilinae</taxon>
        <taxon>Mytilus</taxon>
    </lineage>
</organism>
<name>A0A8S3RSS5_MYTED</name>
<evidence type="ECO:0000256" key="1">
    <source>
        <dbReference type="ARBA" id="ARBA00022737"/>
    </source>
</evidence>
<dbReference type="PROSITE" id="PS50092">
    <property type="entry name" value="TSP1"/>
    <property type="match status" value="38"/>
</dbReference>
<gene>
    <name evidence="4" type="ORF">MEDL_24025</name>
</gene>
<evidence type="ECO:0000313" key="5">
    <source>
        <dbReference type="Proteomes" id="UP000683360"/>
    </source>
</evidence>
<dbReference type="Gene3D" id="3.30.70.960">
    <property type="entry name" value="SEA domain"/>
    <property type="match status" value="1"/>
</dbReference>
<feature type="domain" description="SEA" evidence="3">
    <location>
        <begin position="160"/>
        <end position="248"/>
    </location>
</feature>